<dbReference type="RefSeq" id="WP_083157053.1">
    <property type="nucleotide sequence ID" value="NZ_AP022560.1"/>
</dbReference>
<dbReference type="AlphaFoldDB" id="A0AAD1HEZ5"/>
<dbReference type="KEGG" id="mmor:MMOR_46220"/>
<dbReference type="Pfam" id="PF18478">
    <property type="entry name" value="PIN_10"/>
    <property type="match status" value="1"/>
</dbReference>
<feature type="domain" description="VapC45 PIN like" evidence="1">
    <location>
        <begin position="9"/>
        <end position="90"/>
    </location>
</feature>
<dbReference type="EMBL" id="AP022560">
    <property type="protein sequence ID" value="BBX03686.1"/>
    <property type="molecule type" value="Genomic_DNA"/>
</dbReference>
<evidence type="ECO:0000259" key="1">
    <source>
        <dbReference type="Pfam" id="PF18478"/>
    </source>
</evidence>
<dbReference type="Proteomes" id="UP000466681">
    <property type="component" value="Chromosome"/>
</dbReference>
<proteinExistence type="predicted"/>
<protein>
    <recommendedName>
        <fullName evidence="1">VapC45 PIN like domain-containing protein</fullName>
    </recommendedName>
</protein>
<keyword evidence="3" id="KW-1185">Reference proteome</keyword>
<sequence length="143" mass="16298">MAAAIGDVRYVVDENLLSLGNAMVAVRRDTARFSRTPVEELLPRGILDTDWIPIVGDRGWVMITNDRRLRTRPVEADLAITHRLKVVHLHGDVGSKPAWDQLIRLTTRWTNVADQQPMEGPWWLSLRKGPPQLMRFEPGVAER</sequence>
<evidence type="ECO:0000313" key="3">
    <source>
        <dbReference type="Proteomes" id="UP000466681"/>
    </source>
</evidence>
<accession>A0AAD1HEZ5</accession>
<organism evidence="2 3">
    <name type="scientific">Mycolicibacterium moriokaense</name>
    <dbReference type="NCBI Taxonomy" id="39691"/>
    <lineage>
        <taxon>Bacteria</taxon>
        <taxon>Bacillati</taxon>
        <taxon>Actinomycetota</taxon>
        <taxon>Actinomycetes</taxon>
        <taxon>Mycobacteriales</taxon>
        <taxon>Mycobacteriaceae</taxon>
        <taxon>Mycolicibacterium</taxon>
    </lineage>
</organism>
<dbReference type="InterPro" id="IPR041375">
    <property type="entry name" value="VapC45_PIN-like"/>
</dbReference>
<gene>
    <name evidence="2" type="ORF">MMOR_46220</name>
</gene>
<name>A0AAD1HEZ5_9MYCO</name>
<reference evidence="2 3" key="1">
    <citation type="journal article" date="2019" name="Emerg. Microbes Infect.">
        <title>Comprehensive subspecies identification of 175 nontuberculous mycobacteria species based on 7547 genomic profiles.</title>
        <authorList>
            <person name="Matsumoto Y."/>
            <person name="Kinjo T."/>
            <person name="Motooka D."/>
            <person name="Nabeya D."/>
            <person name="Jung N."/>
            <person name="Uechi K."/>
            <person name="Horii T."/>
            <person name="Iida T."/>
            <person name="Fujita J."/>
            <person name="Nakamura S."/>
        </authorList>
    </citation>
    <scope>NUCLEOTIDE SEQUENCE [LARGE SCALE GENOMIC DNA]</scope>
    <source>
        <strain evidence="2 3">JCM 6375</strain>
    </source>
</reference>
<evidence type="ECO:0000313" key="2">
    <source>
        <dbReference type="EMBL" id="BBX03686.1"/>
    </source>
</evidence>